<dbReference type="Proteomes" id="UP000094527">
    <property type="component" value="Unassembled WGS sequence"/>
</dbReference>
<protein>
    <submittedName>
        <fullName evidence="2">Uncharacterized protein</fullName>
    </submittedName>
</protein>
<accession>A0A1D2MD54</accession>
<feature type="region of interest" description="Disordered" evidence="1">
    <location>
        <begin position="1"/>
        <end position="60"/>
    </location>
</feature>
<name>A0A1D2MD54_ORCCI</name>
<keyword evidence="3" id="KW-1185">Reference proteome</keyword>
<feature type="compositionally biased region" description="Polar residues" evidence="1">
    <location>
        <begin position="123"/>
        <end position="133"/>
    </location>
</feature>
<reference evidence="2 3" key="1">
    <citation type="journal article" date="2016" name="Genome Biol. Evol.">
        <title>Gene Family Evolution Reflects Adaptation to Soil Environmental Stressors in the Genome of the Collembolan Orchesella cincta.</title>
        <authorList>
            <person name="Faddeeva-Vakhrusheva A."/>
            <person name="Derks M.F."/>
            <person name="Anvar S.Y."/>
            <person name="Agamennone V."/>
            <person name="Suring W."/>
            <person name="Smit S."/>
            <person name="van Straalen N.M."/>
            <person name="Roelofs D."/>
        </authorList>
    </citation>
    <scope>NUCLEOTIDE SEQUENCE [LARGE SCALE GENOMIC DNA]</scope>
    <source>
        <tissue evidence="2">Mixed pool</tissue>
    </source>
</reference>
<feature type="compositionally biased region" description="Basic and acidic residues" evidence="1">
    <location>
        <begin position="105"/>
        <end position="115"/>
    </location>
</feature>
<dbReference type="AlphaFoldDB" id="A0A1D2MD54"/>
<comment type="caution">
    <text evidence="2">The sequence shown here is derived from an EMBL/GenBank/DDBJ whole genome shotgun (WGS) entry which is preliminary data.</text>
</comment>
<dbReference type="OrthoDB" id="5585231at2759"/>
<gene>
    <name evidence="2" type="ORF">Ocin01_15803</name>
</gene>
<proteinExistence type="predicted"/>
<evidence type="ECO:0000256" key="1">
    <source>
        <dbReference type="SAM" id="MobiDB-lite"/>
    </source>
</evidence>
<feature type="region of interest" description="Disordered" evidence="1">
    <location>
        <begin position="105"/>
        <end position="137"/>
    </location>
</feature>
<sequence>MAAKDVSPVAPHPEGKSFLASPVSPTAVCKKEYPSPVTPPEDQSFVQLSSNSRGPSPERGTVAIAASNAAGVVVPPAGIARRLARSDRLDTKRYYTAGVIEDIKKENSADKDASIHKRHSWNYGPQSQNSQHQLAADAACAEKSSLFQLRKHDQYS</sequence>
<feature type="compositionally biased region" description="Polar residues" evidence="1">
    <location>
        <begin position="44"/>
        <end position="54"/>
    </location>
</feature>
<dbReference type="EMBL" id="LJIJ01001762">
    <property type="protein sequence ID" value="ODM90879.1"/>
    <property type="molecule type" value="Genomic_DNA"/>
</dbReference>
<evidence type="ECO:0000313" key="2">
    <source>
        <dbReference type="EMBL" id="ODM90879.1"/>
    </source>
</evidence>
<evidence type="ECO:0000313" key="3">
    <source>
        <dbReference type="Proteomes" id="UP000094527"/>
    </source>
</evidence>
<organism evidence="2 3">
    <name type="scientific">Orchesella cincta</name>
    <name type="common">Springtail</name>
    <name type="synonym">Podura cincta</name>
    <dbReference type="NCBI Taxonomy" id="48709"/>
    <lineage>
        <taxon>Eukaryota</taxon>
        <taxon>Metazoa</taxon>
        <taxon>Ecdysozoa</taxon>
        <taxon>Arthropoda</taxon>
        <taxon>Hexapoda</taxon>
        <taxon>Collembola</taxon>
        <taxon>Entomobryomorpha</taxon>
        <taxon>Entomobryoidea</taxon>
        <taxon>Orchesellidae</taxon>
        <taxon>Orchesellinae</taxon>
        <taxon>Orchesella</taxon>
    </lineage>
</organism>